<dbReference type="Proteomes" id="UP000019116">
    <property type="component" value="Chromosome 3A"/>
</dbReference>
<reference evidence="1" key="2">
    <citation type="submission" date="2018-10" db="UniProtKB">
        <authorList>
            <consortium name="EnsemblPlants"/>
        </authorList>
    </citation>
    <scope>IDENTIFICATION</scope>
</reference>
<dbReference type="Gramene" id="TraesCS3A03G1251700.1">
    <property type="protein sequence ID" value="TraesCS3A03G1251700.1.CDS1"/>
    <property type="gene ID" value="TraesCS3A03G1251700"/>
</dbReference>
<dbReference type="Gramene" id="TraesCS3A02G529600.1">
    <property type="protein sequence ID" value="TraesCS3A02G529600.1.cds1"/>
    <property type="gene ID" value="TraesCS3A02G529600"/>
</dbReference>
<proteinExistence type="predicted"/>
<dbReference type="EnsemblPlants" id="TraesCS3A02G529600.1">
    <property type="protein sequence ID" value="TraesCS3A02G529600.1.cds1"/>
    <property type="gene ID" value="TraesCS3A02G529600"/>
</dbReference>
<organism evidence="1">
    <name type="scientific">Triticum aestivum</name>
    <name type="common">Wheat</name>
    <dbReference type="NCBI Taxonomy" id="4565"/>
    <lineage>
        <taxon>Eukaryota</taxon>
        <taxon>Viridiplantae</taxon>
        <taxon>Streptophyta</taxon>
        <taxon>Embryophyta</taxon>
        <taxon>Tracheophyta</taxon>
        <taxon>Spermatophyta</taxon>
        <taxon>Magnoliopsida</taxon>
        <taxon>Liliopsida</taxon>
        <taxon>Poales</taxon>
        <taxon>Poaceae</taxon>
        <taxon>BOP clade</taxon>
        <taxon>Pooideae</taxon>
        <taxon>Triticodae</taxon>
        <taxon>Triticeae</taxon>
        <taxon>Triticinae</taxon>
        <taxon>Triticum</taxon>
    </lineage>
</organism>
<sequence length="132" mass="14692">MGQRHCVMIGSLAGIVHRVFIMWSIWHPRNRLTQEGEGFDPATSIRLIREAITLVDIPVPHALVMPGHGWWHPRDPDYAKINTHTAIKREDGRGGAGRVARSSSSFLGAWSKLYPGVTDPLIAEPMGHLRQA</sequence>
<keyword evidence="2" id="KW-1185">Reference proteome</keyword>
<accession>A0A3B6ER97</accession>
<protein>
    <submittedName>
        <fullName evidence="1">Uncharacterized protein</fullName>
    </submittedName>
</protein>
<evidence type="ECO:0000313" key="1">
    <source>
        <dbReference type="EnsemblPlants" id="TraesCS3A02G529600.1.cds1"/>
    </source>
</evidence>
<evidence type="ECO:0000313" key="2">
    <source>
        <dbReference type="Proteomes" id="UP000019116"/>
    </source>
</evidence>
<reference evidence="1" key="1">
    <citation type="submission" date="2018-08" db="EMBL/GenBank/DDBJ databases">
        <authorList>
            <person name="Rossello M."/>
        </authorList>
    </citation>
    <scope>NUCLEOTIDE SEQUENCE [LARGE SCALE GENOMIC DNA]</scope>
    <source>
        <strain evidence="1">cv. Chinese Spring</strain>
    </source>
</reference>
<dbReference type="AlphaFoldDB" id="A0A3B6ER97"/>
<name>A0A3B6ER97_WHEAT</name>
<dbReference type="OMA" id="YAKINTH"/>